<protein>
    <submittedName>
        <fullName evidence="1">Uncharacterized protein</fullName>
    </submittedName>
</protein>
<dbReference type="AlphaFoldDB" id="A0A1B6VMD8"/>
<reference evidence="1 2" key="1">
    <citation type="submission" date="2016-03" db="EMBL/GenBank/DDBJ databases">
        <title>Draft genome sequence of Gluconobacter cerinus strain CECT 9110.</title>
        <authorList>
            <person name="Sainz F."/>
            <person name="Mas A."/>
            <person name="Torija M.J."/>
        </authorList>
    </citation>
    <scope>NUCLEOTIDE SEQUENCE [LARGE SCALE GENOMIC DNA]</scope>
    <source>
        <strain evidence="1 2">CECT 9110</strain>
    </source>
</reference>
<comment type="caution">
    <text evidence="1">The sequence shown here is derived from an EMBL/GenBank/DDBJ whole genome shotgun (WGS) entry which is preliminary data.</text>
</comment>
<organism evidence="1 2">
    <name type="scientific">Gluconobacter cerinus</name>
    <dbReference type="NCBI Taxonomy" id="38307"/>
    <lineage>
        <taxon>Bacteria</taxon>
        <taxon>Pseudomonadati</taxon>
        <taxon>Pseudomonadota</taxon>
        <taxon>Alphaproteobacteria</taxon>
        <taxon>Acetobacterales</taxon>
        <taxon>Acetobacteraceae</taxon>
        <taxon>Gluconobacter</taxon>
    </lineage>
</organism>
<dbReference type="EMBL" id="LUTU01000005">
    <property type="protein sequence ID" value="OAJ68380.1"/>
    <property type="molecule type" value="Genomic_DNA"/>
</dbReference>
<evidence type="ECO:0000313" key="1">
    <source>
        <dbReference type="EMBL" id="OAJ68380.1"/>
    </source>
</evidence>
<dbReference type="RefSeq" id="WP_064273938.1">
    <property type="nucleotide sequence ID" value="NZ_LUTU01000005.1"/>
</dbReference>
<gene>
    <name evidence="1" type="ORF">A0123_01086</name>
</gene>
<dbReference type="OrthoDB" id="7247356at2"/>
<sequence>MSTIYEGDHYIVRALEGTDEKNIIVTSFTGVGAPERHDGTFFGYSLAKKLDLPWVGIIAKHDCWYRDGDYLQAFGAALHWIKARKQTLHTQDISLLGYGVSMGAYAVIKYSRLFNFDYVISMAPQWSIDKSEVSHHSHFQNFFQPILKSMGIRTEDTHGKTYVFFDPYERPDAEEVKLIQQKTPAFSVPVCHAGHMVTARLKGTKIFQKLLSNLDNPAAIRRIAARTRRNAPENIFRILRYAQRKNPLWVFRLLTSDHPANREILDQFMRHHDADMRTLAADLARAGHSTEATQLFRQLGGNYRQVFTPSYVLTWTGELLCYDIAEKAFLQTKHHIPERGAPVILNDDGLYAFTPAGLIPLACQTQQDGFCFSIHTENGHLSARPDGTVAPVSHVMDWEKFCVLQYQQT</sequence>
<dbReference type="Proteomes" id="UP000077786">
    <property type="component" value="Unassembled WGS sequence"/>
</dbReference>
<dbReference type="PATRIC" id="fig|38307.3.peg.1118"/>
<evidence type="ECO:0000313" key="2">
    <source>
        <dbReference type="Proteomes" id="UP000077786"/>
    </source>
</evidence>
<name>A0A1B6VMD8_9PROT</name>
<accession>A0A1B6VMD8</accession>
<proteinExistence type="predicted"/>